<reference evidence="3" key="1">
    <citation type="journal article" date="2023" name="Nat. Commun.">
        <title>Diploid and tetraploid genomes of Acorus and the evolution of monocots.</title>
        <authorList>
            <person name="Ma L."/>
            <person name="Liu K.W."/>
            <person name="Li Z."/>
            <person name="Hsiao Y.Y."/>
            <person name="Qi Y."/>
            <person name="Fu T."/>
            <person name="Tang G.D."/>
            <person name="Zhang D."/>
            <person name="Sun W.H."/>
            <person name="Liu D.K."/>
            <person name="Li Y."/>
            <person name="Chen G.Z."/>
            <person name="Liu X.D."/>
            <person name="Liao X.Y."/>
            <person name="Jiang Y.T."/>
            <person name="Yu X."/>
            <person name="Hao Y."/>
            <person name="Huang J."/>
            <person name="Zhao X.W."/>
            <person name="Ke S."/>
            <person name="Chen Y.Y."/>
            <person name="Wu W.L."/>
            <person name="Hsu J.L."/>
            <person name="Lin Y.F."/>
            <person name="Huang M.D."/>
            <person name="Li C.Y."/>
            <person name="Huang L."/>
            <person name="Wang Z.W."/>
            <person name="Zhao X."/>
            <person name="Zhong W.Y."/>
            <person name="Peng D.H."/>
            <person name="Ahmad S."/>
            <person name="Lan S."/>
            <person name="Zhang J.S."/>
            <person name="Tsai W.C."/>
            <person name="Van de Peer Y."/>
            <person name="Liu Z.J."/>
        </authorList>
    </citation>
    <scope>NUCLEOTIDE SEQUENCE</scope>
    <source>
        <strain evidence="3">SCP</strain>
    </source>
</reference>
<accession>A0AAV9ADB5</accession>
<dbReference type="AlphaFoldDB" id="A0AAV9ADB5"/>
<dbReference type="EMBL" id="JAUJYN010000010">
    <property type="protein sequence ID" value="KAK1262194.1"/>
    <property type="molecule type" value="Genomic_DNA"/>
</dbReference>
<dbReference type="EMBL" id="JAUJYN010000095">
    <property type="protein sequence ID" value="KAK1256672.1"/>
    <property type="molecule type" value="Genomic_DNA"/>
</dbReference>
<name>A0AAV9ADB5_ACOGR</name>
<organism evidence="3 4">
    <name type="scientific">Acorus gramineus</name>
    <name type="common">Dwarf sweet flag</name>
    <dbReference type="NCBI Taxonomy" id="55184"/>
    <lineage>
        <taxon>Eukaryota</taxon>
        <taxon>Viridiplantae</taxon>
        <taxon>Streptophyta</taxon>
        <taxon>Embryophyta</taxon>
        <taxon>Tracheophyta</taxon>
        <taxon>Spermatophyta</taxon>
        <taxon>Magnoliopsida</taxon>
        <taxon>Liliopsida</taxon>
        <taxon>Acoraceae</taxon>
        <taxon>Acorus</taxon>
    </lineage>
</organism>
<proteinExistence type="predicted"/>
<feature type="domain" description="C2H2-type" evidence="1">
    <location>
        <begin position="35"/>
        <end position="52"/>
    </location>
</feature>
<gene>
    <name evidence="3" type="ORF">QJS04_geneDACA011562</name>
    <name evidence="2" type="ORF">QJS04_geneDACA024211</name>
</gene>
<dbReference type="Proteomes" id="UP001179952">
    <property type="component" value="Unassembled WGS sequence"/>
</dbReference>
<evidence type="ECO:0000313" key="4">
    <source>
        <dbReference type="Proteomes" id="UP001179952"/>
    </source>
</evidence>
<dbReference type="InterPro" id="IPR013087">
    <property type="entry name" value="Znf_C2H2_type"/>
</dbReference>
<reference evidence="3" key="2">
    <citation type="submission" date="2023-06" db="EMBL/GenBank/DDBJ databases">
        <authorList>
            <person name="Ma L."/>
            <person name="Liu K.-W."/>
            <person name="Li Z."/>
            <person name="Hsiao Y.-Y."/>
            <person name="Qi Y."/>
            <person name="Fu T."/>
            <person name="Tang G."/>
            <person name="Zhang D."/>
            <person name="Sun W.-H."/>
            <person name="Liu D.-K."/>
            <person name="Li Y."/>
            <person name="Chen G.-Z."/>
            <person name="Liu X.-D."/>
            <person name="Liao X.-Y."/>
            <person name="Jiang Y.-T."/>
            <person name="Yu X."/>
            <person name="Hao Y."/>
            <person name="Huang J."/>
            <person name="Zhao X.-W."/>
            <person name="Ke S."/>
            <person name="Chen Y.-Y."/>
            <person name="Wu W.-L."/>
            <person name="Hsu J.-L."/>
            <person name="Lin Y.-F."/>
            <person name="Huang M.-D."/>
            <person name="Li C.-Y."/>
            <person name="Huang L."/>
            <person name="Wang Z.-W."/>
            <person name="Zhao X."/>
            <person name="Zhong W.-Y."/>
            <person name="Peng D.-H."/>
            <person name="Ahmad S."/>
            <person name="Lan S."/>
            <person name="Zhang J.-S."/>
            <person name="Tsai W.-C."/>
            <person name="Van De Peer Y."/>
            <person name="Liu Z.-J."/>
        </authorList>
    </citation>
    <scope>NUCLEOTIDE SEQUENCE</scope>
    <source>
        <strain evidence="3">SCP</strain>
        <tissue evidence="3">Leaves</tissue>
    </source>
</reference>
<comment type="caution">
    <text evidence="3">The sequence shown here is derived from an EMBL/GenBank/DDBJ whole genome shotgun (WGS) entry which is preliminary data.</text>
</comment>
<protein>
    <submittedName>
        <fullName evidence="3">Zinc finger protein AZF2</fullName>
    </submittedName>
</protein>
<evidence type="ECO:0000259" key="1">
    <source>
        <dbReference type="Pfam" id="PF13912"/>
    </source>
</evidence>
<dbReference type="Pfam" id="PF13912">
    <property type="entry name" value="zf-C2H2_6"/>
    <property type="match status" value="1"/>
</dbReference>
<sequence>MLAGGGTATAAAATINRYPSSSPPSPNLAPKLSYKCFPSYQALGGHKASHRKLSDAADDLTAHSSNGLAGVLLTVWASPWRVQALPLRRRGWNSCASLSEERLSVCEGDCARCCWGELGLFQIQGGLRN</sequence>
<evidence type="ECO:0000313" key="3">
    <source>
        <dbReference type="EMBL" id="KAK1262194.1"/>
    </source>
</evidence>
<evidence type="ECO:0000313" key="2">
    <source>
        <dbReference type="EMBL" id="KAK1256672.1"/>
    </source>
</evidence>
<keyword evidence="4" id="KW-1185">Reference proteome</keyword>